<dbReference type="Gene3D" id="3.40.190.290">
    <property type="match status" value="1"/>
</dbReference>
<dbReference type="Proteomes" id="UP001159663">
    <property type="component" value="Unassembled WGS sequence"/>
</dbReference>
<keyword evidence="3" id="KW-0238">DNA-binding</keyword>
<keyword evidence="4" id="KW-0804">Transcription</keyword>
<organism evidence="6 7">
    <name type="scientific">Vibrio splendidus</name>
    <dbReference type="NCBI Taxonomy" id="29497"/>
    <lineage>
        <taxon>Bacteria</taxon>
        <taxon>Pseudomonadati</taxon>
        <taxon>Pseudomonadota</taxon>
        <taxon>Gammaproteobacteria</taxon>
        <taxon>Vibrionales</taxon>
        <taxon>Vibrionaceae</taxon>
        <taxon>Vibrio</taxon>
    </lineage>
</organism>
<proteinExistence type="inferred from homology"/>
<name>A0AA43FY24_VIBSP</name>
<evidence type="ECO:0000313" key="6">
    <source>
        <dbReference type="EMBL" id="MDH5921892.1"/>
    </source>
</evidence>
<comment type="similarity">
    <text evidence="1">Belongs to the LysR transcriptional regulatory family.</text>
</comment>
<gene>
    <name evidence="6" type="ORF">L8R85_12720</name>
</gene>
<feature type="domain" description="HTH lysR-type" evidence="5">
    <location>
        <begin position="1"/>
        <end position="57"/>
    </location>
</feature>
<evidence type="ECO:0000256" key="1">
    <source>
        <dbReference type="ARBA" id="ARBA00009437"/>
    </source>
</evidence>
<dbReference type="CDD" id="cd08422">
    <property type="entry name" value="PBP2_CrgA_like"/>
    <property type="match status" value="1"/>
</dbReference>
<accession>A0AA43FY24</accession>
<dbReference type="InterPro" id="IPR005119">
    <property type="entry name" value="LysR_subst-bd"/>
</dbReference>
<dbReference type="AlphaFoldDB" id="A0AA43FY24"/>
<dbReference type="SUPFAM" id="SSF53850">
    <property type="entry name" value="Periplasmic binding protein-like II"/>
    <property type="match status" value="1"/>
</dbReference>
<evidence type="ECO:0000256" key="2">
    <source>
        <dbReference type="ARBA" id="ARBA00023015"/>
    </source>
</evidence>
<dbReference type="FunFam" id="1.10.10.10:FF:000001">
    <property type="entry name" value="LysR family transcriptional regulator"/>
    <property type="match status" value="1"/>
</dbReference>
<dbReference type="SUPFAM" id="SSF46785">
    <property type="entry name" value="Winged helix' DNA-binding domain"/>
    <property type="match status" value="1"/>
</dbReference>
<sequence>MLDLIKIFDQVVESGSFSKAAQALNMAPSSVARNIDNLESKIKSSLFKRSTRQLILTEEGQYFYQKSAKILQDSNSLLEEMQGNQGIPEGLLRVSVFESFGNLCLTPLIPEFLERYPKIQVELELDNNVVDLNSENIDVAIRIGTPQDSRLKARHLLTNNTSLVAAPPYIEKHGTIDKPEGLQDHNCLLISHERQRNYWYFKKSAVNKKVLVTGNLISKGGSPLLHAALNGVGVLLLSDWMLKPYLENGQLRELLPQWTSMHNEQGSGEIFAIYKNTQYPRPHIRLFINFLVEKLEPLKRVHQCDEW</sequence>
<comment type="caution">
    <text evidence="6">The sequence shown here is derived from an EMBL/GenBank/DDBJ whole genome shotgun (WGS) entry which is preliminary data.</text>
</comment>
<keyword evidence="2" id="KW-0805">Transcription regulation</keyword>
<protein>
    <submittedName>
        <fullName evidence="6">LysR family transcriptional regulator</fullName>
    </submittedName>
</protein>
<dbReference type="InterPro" id="IPR000847">
    <property type="entry name" value="LysR_HTH_N"/>
</dbReference>
<evidence type="ECO:0000259" key="5">
    <source>
        <dbReference type="PROSITE" id="PS50931"/>
    </source>
</evidence>
<evidence type="ECO:0000256" key="4">
    <source>
        <dbReference type="ARBA" id="ARBA00023163"/>
    </source>
</evidence>
<dbReference type="PANTHER" id="PTHR30537:SF5">
    <property type="entry name" value="HTH-TYPE TRANSCRIPTIONAL ACTIVATOR TTDR-RELATED"/>
    <property type="match status" value="1"/>
</dbReference>
<dbReference type="RefSeq" id="WP_280534088.1">
    <property type="nucleotide sequence ID" value="NZ_JAKMYX010000043.1"/>
</dbReference>
<dbReference type="InterPro" id="IPR036390">
    <property type="entry name" value="WH_DNA-bd_sf"/>
</dbReference>
<dbReference type="GO" id="GO:0003700">
    <property type="term" value="F:DNA-binding transcription factor activity"/>
    <property type="evidence" value="ECO:0007669"/>
    <property type="project" value="InterPro"/>
</dbReference>
<evidence type="ECO:0000313" key="7">
    <source>
        <dbReference type="Proteomes" id="UP001159663"/>
    </source>
</evidence>
<dbReference type="Pfam" id="PF00126">
    <property type="entry name" value="HTH_1"/>
    <property type="match status" value="1"/>
</dbReference>
<dbReference type="GO" id="GO:0003677">
    <property type="term" value="F:DNA binding"/>
    <property type="evidence" value="ECO:0007669"/>
    <property type="project" value="UniProtKB-KW"/>
</dbReference>
<dbReference type="PANTHER" id="PTHR30537">
    <property type="entry name" value="HTH-TYPE TRANSCRIPTIONAL REGULATOR"/>
    <property type="match status" value="1"/>
</dbReference>
<dbReference type="Pfam" id="PF03466">
    <property type="entry name" value="LysR_substrate"/>
    <property type="match status" value="1"/>
</dbReference>
<dbReference type="EMBL" id="JAKMYX010000043">
    <property type="protein sequence ID" value="MDH5921892.1"/>
    <property type="molecule type" value="Genomic_DNA"/>
</dbReference>
<evidence type="ECO:0000256" key="3">
    <source>
        <dbReference type="ARBA" id="ARBA00023125"/>
    </source>
</evidence>
<dbReference type="InterPro" id="IPR058163">
    <property type="entry name" value="LysR-type_TF_proteobact-type"/>
</dbReference>
<dbReference type="InterPro" id="IPR036388">
    <property type="entry name" value="WH-like_DNA-bd_sf"/>
</dbReference>
<dbReference type="Gene3D" id="1.10.10.10">
    <property type="entry name" value="Winged helix-like DNA-binding domain superfamily/Winged helix DNA-binding domain"/>
    <property type="match status" value="1"/>
</dbReference>
<dbReference type="PROSITE" id="PS50931">
    <property type="entry name" value="HTH_LYSR"/>
    <property type="match status" value="1"/>
</dbReference>
<reference evidence="6" key="1">
    <citation type="submission" date="2022-01" db="EMBL/GenBank/DDBJ databases">
        <title>Vibrio aestuarianus Clade A and Clade B isolates are associated with Pacific oyster (Crassostrea gigas) disease outbreaks across Ireland.</title>
        <authorList>
            <person name="Coyle N."/>
            <person name="O'Toole C."/>
            <person name="Thomas J.C.L."/>
            <person name="Ryder D."/>
            <person name="Cheslett D."/>
            <person name="Feist S."/>
            <person name="Bean T."/>
            <person name="Joseph A."/>
            <person name="Waina A."/>
            <person name="Feil E."/>
            <person name="Verner-Jeffreys D.W."/>
        </authorList>
    </citation>
    <scope>NUCLEOTIDE SEQUENCE</scope>
    <source>
        <strain evidence="6">S/17/14 A</strain>
    </source>
</reference>